<dbReference type="EMBL" id="GEGO01007570">
    <property type="protein sequence ID" value="JAR87834.1"/>
    <property type="molecule type" value="Transcribed_RNA"/>
</dbReference>
<proteinExistence type="predicted"/>
<dbReference type="Gene3D" id="1.10.565.10">
    <property type="entry name" value="Retinoid X Receptor"/>
    <property type="match status" value="1"/>
</dbReference>
<dbReference type="InterPro" id="IPR035500">
    <property type="entry name" value="NHR-like_dom_sf"/>
</dbReference>
<evidence type="ECO:0000256" key="3">
    <source>
        <dbReference type="ARBA" id="ARBA00023170"/>
    </source>
</evidence>
<keyword evidence="2" id="KW-0804">Transcription</keyword>
<protein>
    <submittedName>
        <fullName evidence="4">Putative nuclear receptor</fullName>
    </submittedName>
</protein>
<evidence type="ECO:0000256" key="2">
    <source>
        <dbReference type="ARBA" id="ARBA00023163"/>
    </source>
</evidence>
<dbReference type="SUPFAM" id="SSF48508">
    <property type="entry name" value="Nuclear receptor ligand-binding domain"/>
    <property type="match status" value="1"/>
</dbReference>
<keyword evidence="3 4" id="KW-0675">Receptor</keyword>
<accession>A0A147BAQ5</accession>
<dbReference type="AlphaFoldDB" id="A0A147BAQ5"/>
<keyword evidence="1" id="KW-0805">Transcription regulation</keyword>
<evidence type="ECO:0000256" key="1">
    <source>
        <dbReference type="ARBA" id="ARBA00023015"/>
    </source>
</evidence>
<sequence>MTVFCTQACRRRRPSCSSAACAGSAACRPSCSSAAATSCSCSRPRGAGCSCSAPPSGGSPSPVLQPPLPAPVSSLHLHLVDDRAEVAGLREASHVERVQEQTLTVLLEQQEQQQQRAHQDSGSGCQGHQRLARLLLLLGSLRAVPAQLLEEAFFRSTIGPVPIERILCDVLQTL</sequence>
<organism evidence="4">
    <name type="scientific">Ixodes ricinus</name>
    <name type="common">Common tick</name>
    <name type="synonym">Acarus ricinus</name>
    <dbReference type="NCBI Taxonomy" id="34613"/>
    <lineage>
        <taxon>Eukaryota</taxon>
        <taxon>Metazoa</taxon>
        <taxon>Ecdysozoa</taxon>
        <taxon>Arthropoda</taxon>
        <taxon>Chelicerata</taxon>
        <taxon>Arachnida</taxon>
        <taxon>Acari</taxon>
        <taxon>Parasitiformes</taxon>
        <taxon>Ixodida</taxon>
        <taxon>Ixodoidea</taxon>
        <taxon>Ixodidae</taxon>
        <taxon>Ixodinae</taxon>
        <taxon>Ixodes</taxon>
    </lineage>
</organism>
<name>A0A147BAQ5_IXORI</name>
<reference evidence="4" key="1">
    <citation type="journal article" date="2018" name="PLoS Negl. Trop. Dis.">
        <title>Sialome diversity of ticks revealed by RNAseq of single tick salivary glands.</title>
        <authorList>
            <person name="Perner J."/>
            <person name="Kropackova S."/>
            <person name="Kopacek P."/>
            <person name="Ribeiro J.M."/>
        </authorList>
    </citation>
    <scope>NUCLEOTIDE SEQUENCE</scope>
    <source>
        <strain evidence="4">Siblings of single egg batch collected in Ceske Budejovice</strain>
        <tissue evidence="4">Salivary glands</tissue>
    </source>
</reference>
<evidence type="ECO:0000313" key="4">
    <source>
        <dbReference type="EMBL" id="JAR87834.1"/>
    </source>
</evidence>